<dbReference type="CDD" id="cd01949">
    <property type="entry name" value="GGDEF"/>
    <property type="match status" value="1"/>
</dbReference>
<dbReference type="InterPro" id="IPR029016">
    <property type="entry name" value="GAF-like_dom_sf"/>
</dbReference>
<dbReference type="GO" id="GO:1902201">
    <property type="term" value="P:negative regulation of bacterial-type flagellum-dependent cell motility"/>
    <property type="evidence" value="ECO:0007669"/>
    <property type="project" value="TreeGrafter"/>
</dbReference>
<dbReference type="SUPFAM" id="SSF55781">
    <property type="entry name" value="GAF domain-like"/>
    <property type="match status" value="1"/>
</dbReference>
<keyword evidence="3" id="KW-1185">Reference proteome</keyword>
<sequence>MHDFMKNSEIKILMERNKKAQNLYGSSQVDGIDIQCYVEETITRSLKVHYFEGACIGYCVLGLHNCNIGLEEEALQYIQLCESYIKKYNLNEINYLCLYNAYTVYYCDVIGDKEKAALYCKLGIEKATALDDKSMLMRLKGNLAVLHLANKNYHTGIELLKDILVYHESKNDILDSMYCYNNLGYTYLKLDLIDKSRDNFQKAYNSAVALGDIAILSDSSIGLSQIYGKQGQYLKAVALLEETLQYEKKEKAIRPQLDIIFELIDIYISIEDLDKAESLLINNEVVINNINNNLVSLQFYERKAKIAEGLENFKEAYYSGVKCKEITKVLEKANGKSIINNLLNIQLKKTRDRLDTIFKIGRELTTMGLMDDILLEVSQKLQTLMHVDFIGIGEIIDDFIVYNHCYQDNQKVPSSKTSLKNKTSFSVWSVANKKEIMLNDISNEYFLYVDEINEINFFINSTPTQSLFFAPLIVKDEIIGVFTIQSYKKNAYSSEEFEIFKIISSYIAIAQVNTKQAEKLKNLSLIDTLTNLNNRSGFTFGYATFACNNSSNIKSTSIIMLDLDYFKLINDTFGHMAGDLVLKKIGKILNGYADKVDLIARIGGEEFAILIINKNKDSIKIIAEDIRKAFESTEIIYKNKPIKISTSMGISYIEKDKLPLFEDLYYQADKALYKAKSLGRNRVEFFKD</sequence>
<dbReference type="GO" id="GO:0052621">
    <property type="term" value="F:diguanylate cyclase activity"/>
    <property type="evidence" value="ECO:0007669"/>
    <property type="project" value="TreeGrafter"/>
</dbReference>
<feature type="domain" description="GGDEF" evidence="1">
    <location>
        <begin position="554"/>
        <end position="688"/>
    </location>
</feature>
<dbReference type="Gene3D" id="3.30.70.270">
    <property type="match status" value="1"/>
</dbReference>
<organism evidence="2 3">
    <name type="scientific">Clostridium grantii DSM 8605</name>
    <dbReference type="NCBI Taxonomy" id="1121316"/>
    <lineage>
        <taxon>Bacteria</taxon>
        <taxon>Bacillati</taxon>
        <taxon>Bacillota</taxon>
        <taxon>Clostridia</taxon>
        <taxon>Eubacteriales</taxon>
        <taxon>Clostridiaceae</taxon>
        <taxon>Clostridium</taxon>
    </lineage>
</organism>
<name>A0A1M5VBN7_9CLOT</name>
<dbReference type="GO" id="GO:0005886">
    <property type="term" value="C:plasma membrane"/>
    <property type="evidence" value="ECO:0007669"/>
    <property type="project" value="TreeGrafter"/>
</dbReference>
<dbReference type="InterPro" id="IPR000160">
    <property type="entry name" value="GGDEF_dom"/>
</dbReference>
<dbReference type="RefSeq" id="WP_073338470.1">
    <property type="nucleotide sequence ID" value="NZ_FQXM01000011.1"/>
</dbReference>
<evidence type="ECO:0000259" key="1">
    <source>
        <dbReference type="PROSITE" id="PS50887"/>
    </source>
</evidence>
<dbReference type="NCBIfam" id="TIGR00254">
    <property type="entry name" value="GGDEF"/>
    <property type="match status" value="1"/>
</dbReference>
<evidence type="ECO:0000313" key="2">
    <source>
        <dbReference type="EMBL" id="SHH72637.1"/>
    </source>
</evidence>
<dbReference type="SUPFAM" id="SSF48452">
    <property type="entry name" value="TPR-like"/>
    <property type="match status" value="2"/>
</dbReference>
<protein>
    <submittedName>
        <fullName evidence="2">Diguanylate cyclase (GGDEF) domain-containing protein</fullName>
    </submittedName>
</protein>
<dbReference type="AlphaFoldDB" id="A0A1M5VBN7"/>
<dbReference type="InterPro" id="IPR029787">
    <property type="entry name" value="Nucleotide_cyclase"/>
</dbReference>
<dbReference type="Gene3D" id="3.30.450.40">
    <property type="match status" value="1"/>
</dbReference>
<dbReference type="OrthoDB" id="9805474at2"/>
<reference evidence="2 3" key="1">
    <citation type="submission" date="2016-11" db="EMBL/GenBank/DDBJ databases">
        <authorList>
            <person name="Jaros S."/>
            <person name="Januszkiewicz K."/>
            <person name="Wedrychowicz H."/>
        </authorList>
    </citation>
    <scope>NUCLEOTIDE SEQUENCE [LARGE SCALE GENOMIC DNA]</scope>
    <source>
        <strain evidence="2 3">DSM 8605</strain>
    </source>
</reference>
<dbReference type="GO" id="GO:0043709">
    <property type="term" value="P:cell adhesion involved in single-species biofilm formation"/>
    <property type="evidence" value="ECO:0007669"/>
    <property type="project" value="TreeGrafter"/>
</dbReference>
<dbReference type="SUPFAM" id="SSF55073">
    <property type="entry name" value="Nucleotide cyclase"/>
    <property type="match status" value="1"/>
</dbReference>
<dbReference type="Gene3D" id="1.25.40.10">
    <property type="entry name" value="Tetratricopeptide repeat domain"/>
    <property type="match status" value="2"/>
</dbReference>
<dbReference type="Proteomes" id="UP000184447">
    <property type="component" value="Unassembled WGS sequence"/>
</dbReference>
<dbReference type="STRING" id="1121316.SAMN02745207_02188"/>
<dbReference type="InterPro" id="IPR011990">
    <property type="entry name" value="TPR-like_helical_dom_sf"/>
</dbReference>
<dbReference type="InterPro" id="IPR003018">
    <property type="entry name" value="GAF"/>
</dbReference>
<dbReference type="Pfam" id="PF00990">
    <property type="entry name" value="GGDEF"/>
    <property type="match status" value="1"/>
</dbReference>
<dbReference type="FunFam" id="3.30.70.270:FF:000001">
    <property type="entry name" value="Diguanylate cyclase domain protein"/>
    <property type="match status" value="1"/>
</dbReference>
<accession>A0A1M5VBN7</accession>
<dbReference type="SMART" id="SM00267">
    <property type="entry name" value="GGDEF"/>
    <property type="match status" value="1"/>
</dbReference>
<dbReference type="PANTHER" id="PTHR45138">
    <property type="entry name" value="REGULATORY COMPONENTS OF SENSORY TRANSDUCTION SYSTEM"/>
    <property type="match status" value="1"/>
</dbReference>
<dbReference type="EMBL" id="FQXM01000011">
    <property type="protein sequence ID" value="SHH72637.1"/>
    <property type="molecule type" value="Genomic_DNA"/>
</dbReference>
<dbReference type="InterPro" id="IPR043128">
    <property type="entry name" value="Rev_trsase/Diguanyl_cyclase"/>
</dbReference>
<evidence type="ECO:0000313" key="3">
    <source>
        <dbReference type="Proteomes" id="UP000184447"/>
    </source>
</evidence>
<dbReference type="InterPro" id="IPR050469">
    <property type="entry name" value="Diguanylate_Cyclase"/>
</dbReference>
<dbReference type="PROSITE" id="PS50887">
    <property type="entry name" value="GGDEF"/>
    <property type="match status" value="1"/>
</dbReference>
<gene>
    <name evidence="2" type="ORF">SAMN02745207_02188</name>
</gene>
<dbReference type="PANTHER" id="PTHR45138:SF9">
    <property type="entry name" value="DIGUANYLATE CYCLASE DGCM-RELATED"/>
    <property type="match status" value="1"/>
</dbReference>
<dbReference type="Pfam" id="PF13185">
    <property type="entry name" value="GAF_2"/>
    <property type="match status" value="1"/>
</dbReference>
<proteinExistence type="predicted"/>